<reference evidence="4 5" key="1">
    <citation type="submission" date="2019-06" db="EMBL/GenBank/DDBJ databases">
        <title>Saccharibacillus brassicae sp. nov., an endophytic bacterium isolated from Chinese cabbage seeds (Brassica pekinensis).</title>
        <authorList>
            <person name="Jiang L."/>
            <person name="Lee J."/>
            <person name="Kim S.W."/>
        </authorList>
    </citation>
    <scope>NUCLEOTIDE SEQUENCE [LARGE SCALE GENOMIC DNA]</scope>
    <source>
        <strain evidence="5">KCTC 43072 / ATSA2</strain>
    </source>
</reference>
<keyword evidence="1" id="KW-0533">Nickel</keyword>
<feature type="binding site" evidence="1">
    <location>
        <position position="81"/>
    </location>
    <ligand>
        <name>Ni(2+)</name>
        <dbReference type="ChEBI" id="CHEBI:49786"/>
    </ligand>
</feature>
<feature type="binding site" evidence="1">
    <location>
        <position position="89"/>
    </location>
    <ligand>
        <name>Ni(2+)</name>
        <dbReference type="ChEBI" id="CHEBI:49786"/>
    </ligand>
</feature>
<dbReference type="InterPro" id="IPR036390">
    <property type="entry name" value="WH_DNA-bd_sf"/>
</dbReference>
<dbReference type="PANTHER" id="PTHR40068">
    <property type="entry name" value="TRANSCRIPTION REPRESSOR NIAR-RELATED"/>
    <property type="match status" value="1"/>
</dbReference>
<dbReference type="InterPro" id="IPR026043">
    <property type="entry name" value="NadR"/>
</dbReference>
<protein>
    <submittedName>
        <fullName evidence="4">Transcription repressor NadR</fullName>
    </submittedName>
</protein>
<dbReference type="Proteomes" id="UP000316968">
    <property type="component" value="Chromosome"/>
</dbReference>
<evidence type="ECO:0000259" key="2">
    <source>
        <dbReference type="Pfam" id="PF02829"/>
    </source>
</evidence>
<feature type="domain" description="3H" evidence="2">
    <location>
        <begin position="77"/>
        <end position="173"/>
    </location>
</feature>
<organism evidence="4 5">
    <name type="scientific">Saccharibacillus brassicae</name>
    <dbReference type="NCBI Taxonomy" id="2583377"/>
    <lineage>
        <taxon>Bacteria</taxon>
        <taxon>Bacillati</taxon>
        <taxon>Bacillota</taxon>
        <taxon>Bacilli</taxon>
        <taxon>Bacillales</taxon>
        <taxon>Paenibacillaceae</taxon>
        <taxon>Saccharibacillus</taxon>
    </lineage>
</organism>
<dbReference type="SUPFAM" id="SSF75500">
    <property type="entry name" value="Putative transcriptional regulator TM1602, C-terminal domain"/>
    <property type="match status" value="1"/>
</dbReference>
<feature type="domain" description="Helix-turn-helix type 11" evidence="3">
    <location>
        <begin position="11"/>
        <end position="62"/>
    </location>
</feature>
<evidence type="ECO:0000256" key="1">
    <source>
        <dbReference type="PIRSR" id="PIRSR037847-1"/>
    </source>
</evidence>
<name>A0A4Y6UVF5_SACBS</name>
<proteinExistence type="predicted"/>
<dbReference type="Pfam" id="PF08279">
    <property type="entry name" value="HTH_11"/>
    <property type="match status" value="1"/>
</dbReference>
<dbReference type="InterPro" id="IPR036388">
    <property type="entry name" value="WH-like_DNA-bd_sf"/>
</dbReference>
<dbReference type="SUPFAM" id="SSF46785">
    <property type="entry name" value="Winged helix' DNA-binding domain"/>
    <property type="match status" value="1"/>
</dbReference>
<dbReference type="EMBL" id="CP041217">
    <property type="protein sequence ID" value="QDH21693.1"/>
    <property type="molecule type" value="Genomic_DNA"/>
</dbReference>
<keyword evidence="5" id="KW-1185">Reference proteome</keyword>
<gene>
    <name evidence="4" type="ORF">FFV09_13065</name>
</gene>
<dbReference type="Gene3D" id="1.10.10.10">
    <property type="entry name" value="Winged helix-like DNA-binding domain superfamily/Winged helix DNA-binding domain"/>
    <property type="match status" value="1"/>
</dbReference>
<dbReference type="GO" id="GO:0046872">
    <property type="term" value="F:metal ion binding"/>
    <property type="evidence" value="ECO:0007669"/>
    <property type="project" value="UniProtKB-KW"/>
</dbReference>
<sequence>MEEIKLTGERRREKLLEWLKASSPLTGSELARRASVSRQVIVQDITLLKAKNHAILATSQGYVHVTPSDEPTARSIIACRHDRDRTEEELLLLVDYGVSVDDVIIEHPVYGELTALIRVGTRSEVYEFIEKITSTGASYLSELTDGVHLHTISAPEPGRIEKACEALRKAGFLIED</sequence>
<feature type="binding site" evidence="1">
    <location>
        <position position="150"/>
    </location>
    <ligand>
        <name>Ni(2+)</name>
        <dbReference type="ChEBI" id="CHEBI:49786"/>
    </ligand>
</feature>
<dbReference type="InterPro" id="IPR004173">
    <property type="entry name" value="3H_domain"/>
</dbReference>
<dbReference type="InterPro" id="IPR013196">
    <property type="entry name" value="HTH_11"/>
</dbReference>
<evidence type="ECO:0000259" key="3">
    <source>
        <dbReference type="Pfam" id="PF08279"/>
    </source>
</evidence>
<dbReference type="Gene3D" id="3.30.1340.20">
    <property type="entry name" value="3H domain"/>
    <property type="match status" value="1"/>
</dbReference>
<feature type="binding site" evidence="1">
    <location>
        <position position="148"/>
    </location>
    <ligand>
        <name>Ni(2+)</name>
        <dbReference type="ChEBI" id="CHEBI:49786"/>
    </ligand>
</feature>
<dbReference type="KEGG" id="saca:FFV09_13065"/>
<accession>A0A4Y6UVF5</accession>
<evidence type="ECO:0000313" key="5">
    <source>
        <dbReference type="Proteomes" id="UP000316968"/>
    </source>
</evidence>
<dbReference type="PIRSF" id="PIRSF037847">
    <property type="entry name" value="NiaR"/>
    <property type="match status" value="1"/>
</dbReference>
<dbReference type="PANTHER" id="PTHR40068:SF1">
    <property type="entry name" value="TRANSCRIPTION REPRESSOR NIAR-RELATED"/>
    <property type="match status" value="1"/>
</dbReference>
<dbReference type="InterPro" id="IPR035922">
    <property type="entry name" value="3H_dom_sf"/>
</dbReference>
<dbReference type="Pfam" id="PF02829">
    <property type="entry name" value="3H"/>
    <property type="match status" value="1"/>
</dbReference>
<dbReference type="OrthoDB" id="9792661at2"/>
<keyword evidence="1" id="KW-0479">Metal-binding</keyword>
<dbReference type="AlphaFoldDB" id="A0A4Y6UVF5"/>
<evidence type="ECO:0000313" key="4">
    <source>
        <dbReference type="EMBL" id="QDH21693.1"/>
    </source>
</evidence>
<dbReference type="RefSeq" id="WP_141448238.1">
    <property type="nucleotide sequence ID" value="NZ_CP041217.1"/>
</dbReference>